<keyword evidence="4" id="KW-1185">Reference proteome</keyword>
<name>C4FHZ9_9AQUI</name>
<dbReference type="Proteomes" id="UP000005540">
    <property type="component" value="Unassembled WGS sequence"/>
</dbReference>
<comment type="caution">
    <text evidence="3">The sequence shown here is derived from an EMBL/GenBank/DDBJ whole genome shotgun (WGS) entry which is preliminary data.</text>
</comment>
<dbReference type="EMBL" id="ABZS01000010">
    <property type="protein sequence ID" value="EEP61304.1"/>
    <property type="molecule type" value="Genomic_DNA"/>
</dbReference>
<evidence type="ECO:0000256" key="1">
    <source>
        <dbReference type="SAM" id="Phobius"/>
    </source>
</evidence>
<gene>
    <name evidence="3" type="ORF">SULYE_0178</name>
</gene>
<evidence type="ECO:0000313" key="4">
    <source>
        <dbReference type="Proteomes" id="UP000005540"/>
    </source>
</evidence>
<feature type="domain" description="Transposase IS4-like" evidence="2">
    <location>
        <begin position="6"/>
        <end position="83"/>
    </location>
</feature>
<dbReference type="Pfam" id="PF01609">
    <property type="entry name" value="DDE_Tnp_1"/>
    <property type="match status" value="1"/>
</dbReference>
<proteinExistence type="predicted"/>
<accession>C4FHZ9</accession>
<evidence type="ECO:0000259" key="2">
    <source>
        <dbReference type="Pfam" id="PF01609"/>
    </source>
</evidence>
<feature type="transmembrane region" description="Helical" evidence="1">
    <location>
        <begin position="93"/>
        <end position="120"/>
    </location>
</feature>
<sequence>MTIWIFGTDSALILGCETGKAYASEIKMLNQILNKVDFIKRLPFIADKGYDSINVIQKILDIGLIPAIKMKETFRVKIKHPLRQLSKNMAKKLAIAWAILWNFYMILIYVFLFILLVLIFRISFFDFCKQSHTPLTNK</sequence>
<dbReference type="GO" id="GO:0006313">
    <property type="term" value="P:DNA transposition"/>
    <property type="evidence" value="ECO:0007669"/>
    <property type="project" value="InterPro"/>
</dbReference>
<keyword evidence="1" id="KW-1133">Transmembrane helix</keyword>
<dbReference type="AlphaFoldDB" id="C4FHZ9"/>
<evidence type="ECO:0000313" key="3">
    <source>
        <dbReference type="EMBL" id="EEP61304.1"/>
    </source>
</evidence>
<keyword evidence="1" id="KW-0812">Transmembrane</keyword>
<keyword evidence="1" id="KW-0472">Membrane</keyword>
<reference evidence="3 4" key="1">
    <citation type="submission" date="2009-04" db="EMBL/GenBank/DDBJ databases">
        <authorList>
            <person name="Reysenbach A.-L."/>
            <person name="Heidelberg J.F."/>
            <person name="Nelson W.C."/>
        </authorList>
    </citation>
    <scope>NUCLEOTIDE SEQUENCE [LARGE SCALE GENOMIC DNA]</scope>
    <source>
        <strain evidence="3 4">SS-5</strain>
    </source>
</reference>
<dbReference type="GO" id="GO:0003677">
    <property type="term" value="F:DNA binding"/>
    <property type="evidence" value="ECO:0007669"/>
    <property type="project" value="InterPro"/>
</dbReference>
<dbReference type="InterPro" id="IPR002559">
    <property type="entry name" value="Transposase_11"/>
</dbReference>
<organism evidence="3 4">
    <name type="scientific">Sulfurihydrogenibium yellowstonense SS-5</name>
    <dbReference type="NCBI Taxonomy" id="432331"/>
    <lineage>
        <taxon>Bacteria</taxon>
        <taxon>Pseudomonadati</taxon>
        <taxon>Aquificota</taxon>
        <taxon>Aquificia</taxon>
        <taxon>Aquificales</taxon>
        <taxon>Hydrogenothermaceae</taxon>
        <taxon>Sulfurihydrogenibium</taxon>
    </lineage>
</organism>
<protein>
    <recommendedName>
        <fullName evidence="2">Transposase IS4-like domain-containing protein</fullName>
    </recommendedName>
</protein>
<dbReference type="GO" id="GO:0004803">
    <property type="term" value="F:transposase activity"/>
    <property type="evidence" value="ECO:0007669"/>
    <property type="project" value="InterPro"/>
</dbReference>